<dbReference type="GO" id="GO:0016593">
    <property type="term" value="C:Cdc73/Paf1 complex"/>
    <property type="evidence" value="ECO:0007669"/>
    <property type="project" value="InterPro"/>
</dbReference>
<dbReference type="AlphaFoldDB" id="A0AAD4RDZ3"/>
<feature type="region of interest" description="Disordered" evidence="1">
    <location>
        <begin position="144"/>
        <end position="174"/>
    </location>
</feature>
<protein>
    <submittedName>
        <fullName evidence="2">Leo1-like protein domain-containing protein</fullName>
    </submittedName>
</protein>
<dbReference type="PANTHER" id="PTHR23146:SF0">
    <property type="entry name" value="RNA POLYMERASE-ASSOCIATED PROTEIN LEO1"/>
    <property type="match status" value="1"/>
</dbReference>
<feature type="compositionally biased region" description="Polar residues" evidence="1">
    <location>
        <begin position="572"/>
        <end position="587"/>
    </location>
</feature>
<feature type="compositionally biased region" description="Basic and acidic residues" evidence="1">
    <location>
        <begin position="342"/>
        <end position="354"/>
    </location>
</feature>
<evidence type="ECO:0000256" key="1">
    <source>
        <dbReference type="SAM" id="MobiDB-lite"/>
    </source>
</evidence>
<feature type="compositionally biased region" description="Basic and acidic residues" evidence="1">
    <location>
        <begin position="153"/>
        <end position="169"/>
    </location>
</feature>
<dbReference type="GO" id="GO:0006368">
    <property type="term" value="P:transcription elongation by RNA polymerase II"/>
    <property type="evidence" value="ECO:0007669"/>
    <property type="project" value="InterPro"/>
</dbReference>
<dbReference type="GO" id="GO:1990269">
    <property type="term" value="F:RNA polymerase II C-terminal domain phosphoserine binding"/>
    <property type="evidence" value="ECO:0007669"/>
    <property type="project" value="TreeGrafter"/>
</dbReference>
<feature type="region of interest" description="Disordered" evidence="1">
    <location>
        <begin position="409"/>
        <end position="596"/>
    </location>
</feature>
<dbReference type="EMBL" id="JAKKPZ010000001">
    <property type="protein sequence ID" value="KAI1729592.1"/>
    <property type="molecule type" value="Genomic_DNA"/>
</dbReference>
<comment type="caution">
    <text evidence="2">The sequence shown here is derived from an EMBL/GenBank/DDBJ whole genome shotgun (WGS) entry which is preliminary data.</text>
</comment>
<proteinExistence type="predicted"/>
<feature type="compositionally biased region" description="Basic and acidic residues" evidence="1">
    <location>
        <begin position="465"/>
        <end position="479"/>
    </location>
</feature>
<gene>
    <name evidence="2" type="ORF">DdX_01841</name>
</gene>
<dbReference type="GO" id="GO:0032968">
    <property type="term" value="P:positive regulation of transcription elongation by RNA polymerase II"/>
    <property type="evidence" value="ECO:0007669"/>
    <property type="project" value="TreeGrafter"/>
</dbReference>
<organism evidence="2 3">
    <name type="scientific">Ditylenchus destructor</name>
    <dbReference type="NCBI Taxonomy" id="166010"/>
    <lineage>
        <taxon>Eukaryota</taxon>
        <taxon>Metazoa</taxon>
        <taxon>Ecdysozoa</taxon>
        <taxon>Nematoda</taxon>
        <taxon>Chromadorea</taxon>
        <taxon>Rhabditida</taxon>
        <taxon>Tylenchina</taxon>
        <taxon>Tylenchomorpha</taxon>
        <taxon>Sphaerularioidea</taxon>
        <taxon>Anguinidae</taxon>
        <taxon>Anguininae</taxon>
        <taxon>Ditylenchus</taxon>
    </lineage>
</organism>
<keyword evidence="3" id="KW-1185">Reference proteome</keyword>
<feature type="region of interest" description="Disordered" evidence="1">
    <location>
        <begin position="342"/>
        <end position="368"/>
    </location>
</feature>
<feature type="compositionally biased region" description="Basic and acidic residues" evidence="1">
    <location>
        <begin position="427"/>
        <end position="448"/>
    </location>
</feature>
<evidence type="ECO:0000313" key="2">
    <source>
        <dbReference type="EMBL" id="KAI1729592.1"/>
    </source>
</evidence>
<sequence>MDHLDTSAGSNSSIQQMSDENMHEELSVVYSSDKVIVEAPSYLKFETTPFDLQTFEQIFSCLDHSDEETQVEIKHMIEDTVRWRISIDEAGNESRESNAKLIKWSDGSVSLHIGSKMFAVEKHISANDMKTKILIKHFVTSRETSEISSDDDSNNKSEVDKNEEPKRDSSQQIAENQSVFFKPVINSSQSKDTGNYQGSAQILDTFPLTTPSASMAPLSDGNFEIMDKKTRHSNNSIDNKEPMDANERADVEKTVLHSINFTYVNNENHDPDNTDEESEHDKTVCFKMGFDTLLLQQPIYSPVSQKDRSQMYINFSEESIQSNSPADNERSLDLVIDDQVQEKNNESTRPEGNHPEPSTCDTNKPASMGINQHAEENKQIDANENESLSINEQQDKQIDTVQLAAIQQENSSIDRNKPNLLVANETAEEKKYEIPDQREHSTPIHKQDSSSVAEADEEKDPLPSVEEHSSELVRKDEAQKVPPNTRYQLRDRKPKRSFPEYNTSEKSSDEVSVSTTKKKRATRKPSVSSEAVVGNVKKERVSKKSSLRSMPEGRKKSTNFRKYRNTKAANAGSDSVSESSRQMNSTIPKFFEEEQD</sequence>
<reference evidence="2" key="1">
    <citation type="submission" date="2022-01" db="EMBL/GenBank/DDBJ databases">
        <title>Genome Sequence Resource for Two Populations of Ditylenchus destructor, the Migratory Endoparasitic Phytonematode.</title>
        <authorList>
            <person name="Zhang H."/>
            <person name="Lin R."/>
            <person name="Xie B."/>
        </authorList>
    </citation>
    <scope>NUCLEOTIDE SEQUENCE</scope>
    <source>
        <strain evidence="2">BazhouSP</strain>
    </source>
</reference>
<evidence type="ECO:0000313" key="3">
    <source>
        <dbReference type="Proteomes" id="UP001201812"/>
    </source>
</evidence>
<feature type="compositionally biased region" description="Basic residues" evidence="1">
    <location>
        <begin position="556"/>
        <end position="565"/>
    </location>
</feature>
<dbReference type="Pfam" id="PF04004">
    <property type="entry name" value="Leo1"/>
    <property type="match status" value="1"/>
</dbReference>
<dbReference type="Proteomes" id="UP001201812">
    <property type="component" value="Unassembled WGS sequence"/>
</dbReference>
<dbReference type="PANTHER" id="PTHR23146">
    <property type="entry name" value="LEO1 PROTEIN"/>
    <property type="match status" value="1"/>
</dbReference>
<dbReference type="InterPro" id="IPR007149">
    <property type="entry name" value="Leo1"/>
</dbReference>
<name>A0AAD4RDZ3_9BILA</name>
<feature type="compositionally biased region" description="Polar residues" evidence="1">
    <location>
        <begin position="500"/>
        <end position="515"/>
    </location>
</feature>
<accession>A0AAD4RDZ3</accession>